<proteinExistence type="predicted"/>
<keyword evidence="4" id="KW-1185">Reference proteome</keyword>
<comment type="caution">
    <text evidence="1">The sequence shown here is derived from an EMBL/GenBank/DDBJ whole genome shotgun (WGS) entry which is preliminary data.</text>
</comment>
<evidence type="ECO:0000313" key="2">
    <source>
        <dbReference type="EMBL" id="CAL1149637.1"/>
    </source>
</evidence>
<protein>
    <submittedName>
        <fullName evidence="3">PA14 domain-containing protein</fullName>
    </submittedName>
</protein>
<evidence type="ECO:0000313" key="3">
    <source>
        <dbReference type="EMBL" id="CAL4783574.1"/>
    </source>
</evidence>
<name>A0A9P1G3R0_9DINO</name>
<dbReference type="EMBL" id="CAMXCT010002183">
    <property type="protein sequence ID" value="CAI3996262.1"/>
    <property type="molecule type" value="Genomic_DNA"/>
</dbReference>
<evidence type="ECO:0000313" key="1">
    <source>
        <dbReference type="EMBL" id="CAI3996262.1"/>
    </source>
</evidence>
<evidence type="ECO:0000313" key="4">
    <source>
        <dbReference type="Proteomes" id="UP001152797"/>
    </source>
</evidence>
<accession>A0A9P1G3R0</accession>
<reference evidence="1" key="1">
    <citation type="submission" date="2022-10" db="EMBL/GenBank/DDBJ databases">
        <authorList>
            <person name="Chen Y."/>
            <person name="Dougan E. K."/>
            <person name="Chan C."/>
            <person name="Rhodes N."/>
            <person name="Thang M."/>
        </authorList>
    </citation>
    <scope>NUCLEOTIDE SEQUENCE</scope>
</reference>
<dbReference type="AlphaFoldDB" id="A0A9P1G3R0"/>
<dbReference type="Proteomes" id="UP001152797">
    <property type="component" value="Unassembled WGS sequence"/>
</dbReference>
<feature type="non-terminal residue" evidence="1">
    <location>
        <position position="598"/>
    </location>
</feature>
<dbReference type="EMBL" id="CAMXCT020002183">
    <property type="protein sequence ID" value="CAL1149637.1"/>
    <property type="molecule type" value="Genomic_DNA"/>
</dbReference>
<sequence length="598" mass="63516">EPDRRTCGVPEDTSGYALQAKSLQIFNFEVKAGCAEGFSGSPSVEVCTAQGEAFKVSGCSKTVSCQSPVDQRGYAVTETSKEVNGFKVEATCASGYYGEASVTPCAEGNTPYVLDGCNFRKWCKAPKDSEGYEVTETNMQLHKFGVTATCGKGFIGKAKVTPCADNSQEYRLSGCKAIAVCQSPKDTKGYVVNEISLAAHEFQVSVECAPGYAGKPQATGCGAQKSAAKFSWGASGRYFLSGCYKDGDYCQGPADSTGYLLTENELAAKTFDVVGQCTPSHVGKAKVIPCSSNQKEYHLTGCRPKVSCMSDAAAEGYDVTETDLYILPFQFDVKATCKSGYVGTAAVTPCDEPNEAYVLSGCTKDNVVCKRPTTTEGYTVKENSLTQSLFDVTAECKAGYKGSATVIACSPTGGDYILAGCKKVEKCLSPPNADGYKLDEVDLRMDRLMVHARCSDGYLGRAVISPCEGHGKPYKLSGCNLVRTCTAPLDSSGYVVSEVSTHIHDFEVAAKCAKGFVGTAVVSPCTTRLQPYKLQGCTKDPTCVSPADVSGYKLDERSLWKSNFDVSATCVEGYTGKAHVEACSESGKPYVLNGCKKA</sequence>
<dbReference type="OrthoDB" id="448639at2759"/>
<gene>
    <name evidence="1" type="ORF">C1SCF055_LOCUS22756</name>
</gene>
<dbReference type="EMBL" id="CAMXCT030002183">
    <property type="protein sequence ID" value="CAL4783574.1"/>
    <property type="molecule type" value="Genomic_DNA"/>
</dbReference>
<organism evidence="1">
    <name type="scientific">Cladocopium goreaui</name>
    <dbReference type="NCBI Taxonomy" id="2562237"/>
    <lineage>
        <taxon>Eukaryota</taxon>
        <taxon>Sar</taxon>
        <taxon>Alveolata</taxon>
        <taxon>Dinophyceae</taxon>
        <taxon>Suessiales</taxon>
        <taxon>Symbiodiniaceae</taxon>
        <taxon>Cladocopium</taxon>
    </lineage>
</organism>
<reference evidence="2" key="2">
    <citation type="submission" date="2024-04" db="EMBL/GenBank/DDBJ databases">
        <authorList>
            <person name="Chen Y."/>
            <person name="Shah S."/>
            <person name="Dougan E. K."/>
            <person name="Thang M."/>
            <person name="Chan C."/>
        </authorList>
    </citation>
    <scope>NUCLEOTIDE SEQUENCE [LARGE SCALE GENOMIC DNA]</scope>
</reference>